<keyword evidence="4" id="KW-1185">Reference proteome</keyword>
<keyword evidence="2" id="KW-0732">Signal</keyword>
<reference evidence="3" key="1">
    <citation type="submission" date="2021-01" db="UniProtKB">
        <authorList>
            <consortium name="EnsemblMetazoa"/>
        </authorList>
    </citation>
    <scope>IDENTIFICATION</scope>
</reference>
<name>A0A7M5XAD3_9CNID</name>
<evidence type="ECO:0000256" key="2">
    <source>
        <dbReference type="SAM" id="SignalP"/>
    </source>
</evidence>
<keyword evidence="1" id="KW-0812">Transmembrane</keyword>
<dbReference type="Proteomes" id="UP000594262">
    <property type="component" value="Unplaced"/>
</dbReference>
<accession>A0A7M5XAD3</accession>
<organism evidence="3 4">
    <name type="scientific">Clytia hemisphaerica</name>
    <dbReference type="NCBI Taxonomy" id="252671"/>
    <lineage>
        <taxon>Eukaryota</taxon>
        <taxon>Metazoa</taxon>
        <taxon>Cnidaria</taxon>
        <taxon>Hydrozoa</taxon>
        <taxon>Hydroidolina</taxon>
        <taxon>Leptothecata</taxon>
        <taxon>Obeliida</taxon>
        <taxon>Clytiidae</taxon>
        <taxon>Clytia</taxon>
    </lineage>
</organism>
<proteinExistence type="predicted"/>
<evidence type="ECO:0000256" key="1">
    <source>
        <dbReference type="SAM" id="Phobius"/>
    </source>
</evidence>
<protein>
    <submittedName>
        <fullName evidence="3">Uncharacterized protein</fullName>
    </submittedName>
</protein>
<keyword evidence="1" id="KW-1133">Transmembrane helix</keyword>
<feature type="chain" id="PRO_5029684099" evidence="2">
    <location>
        <begin position="26"/>
        <end position="226"/>
    </location>
</feature>
<feature type="signal peptide" evidence="2">
    <location>
        <begin position="1"/>
        <end position="25"/>
    </location>
</feature>
<feature type="transmembrane region" description="Helical" evidence="1">
    <location>
        <begin position="179"/>
        <end position="200"/>
    </location>
</feature>
<evidence type="ECO:0000313" key="3">
    <source>
        <dbReference type="EnsemblMetazoa" id="CLYHEMP020125.1"/>
    </source>
</evidence>
<sequence length="226" mass="25639">IMAKDVCGRLCVLWAIYFLPPPTQALEIHTSYPGVYEAGKPIILQWNVTFSSRLDDINVLHSTKLNLYLSSRNGTKIHVGTQRGVNENFDVLTKDEAQIYIDASSVIVIIHKLKFSDFYNFTLEAVERKKTPPFEIVGRQEKAIVVSDVKNLTCAEGFKLISSGKFCEEMFDYSEMTTLIFIIVPTSAALLVITCGFCYWKSRQLDRLEAYALKRNNGENVNMVHI</sequence>
<keyword evidence="1" id="KW-0472">Membrane</keyword>
<dbReference type="EnsemblMetazoa" id="CLYHEMT020125.1">
    <property type="protein sequence ID" value="CLYHEMP020125.1"/>
    <property type="gene ID" value="CLYHEMG020125"/>
</dbReference>
<dbReference type="AlphaFoldDB" id="A0A7M5XAD3"/>
<evidence type="ECO:0000313" key="4">
    <source>
        <dbReference type="Proteomes" id="UP000594262"/>
    </source>
</evidence>